<evidence type="ECO:0000256" key="4">
    <source>
        <dbReference type="ARBA" id="ARBA00022679"/>
    </source>
</evidence>
<dbReference type="InterPro" id="IPR003660">
    <property type="entry name" value="HAMP_dom"/>
</dbReference>
<dbReference type="Gene3D" id="6.10.340.10">
    <property type="match status" value="1"/>
</dbReference>
<keyword evidence="6" id="KW-0812">Transmembrane</keyword>
<evidence type="ECO:0000256" key="6">
    <source>
        <dbReference type="SAM" id="Phobius"/>
    </source>
</evidence>
<name>A0ABX1ZEF4_9BACL</name>
<keyword evidence="6" id="KW-1133">Transmembrane helix</keyword>
<dbReference type="Pfam" id="PF06580">
    <property type="entry name" value="His_kinase"/>
    <property type="match status" value="1"/>
</dbReference>
<dbReference type="RefSeq" id="WP_171693946.1">
    <property type="nucleotide sequence ID" value="NZ_WHOC01000190.1"/>
</dbReference>
<accession>A0ABX1ZEF4</accession>
<evidence type="ECO:0000256" key="3">
    <source>
        <dbReference type="ARBA" id="ARBA00022553"/>
    </source>
</evidence>
<organism evidence="8 9">
    <name type="scientific">Paenibacillus germinis</name>
    <dbReference type="NCBI Taxonomy" id="2654979"/>
    <lineage>
        <taxon>Bacteria</taxon>
        <taxon>Bacillati</taxon>
        <taxon>Bacillota</taxon>
        <taxon>Bacilli</taxon>
        <taxon>Bacillales</taxon>
        <taxon>Paenibacillaceae</taxon>
        <taxon>Paenibacillus</taxon>
    </lineage>
</organism>
<dbReference type="Pfam" id="PF00672">
    <property type="entry name" value="HAMP"/>
    <property type="match status" value="1"/>
</dbReference>
<keyword evidence="5 6" id="KW-0472">Membrane</keyword>
<dbReference type="SMART" id="SM00304">
    <property type="entry name" value="HAMP"/>
    <property type="match status" value="1"/>
</dbReference>
<dbReference type="EMBL" id="WHOC01000190">
    <property type="protein sequence ID" value="NOU91244.1"/>
    <property type="molecule type" value="Genomic_DNA"/>
</dbReference>
<dbReference type="Gene3D" id="3.30.565.10">
    <property type="entry name" value="Histidine kinase-like ATPase, C-terminal domain"/>
    <property type="match status" value="1"/>
</dbReference>
<evidence type="ECO:0000313" key="8">
    <source>
        <dbReference type="EMBL" id="NOU91244.1"/>
    </source>
</evidence>
<comment type="subcellular location">
    <subcellularLocation>
        <location evidence="1">Cell membrane</location>
        <topology evidence="1">Multi-pass membrane protein</topology>
    </subcellularLocation>
</comment>
<dbReference type="InterPro" id="IPR010559">
    <property type="entry name" value="Sig_transdc_His_kin_internal"/>
</dbReference>
<sequence>MLKLNAVRPFNIFSKLVIALLLVMIPIYGISLYMNQTAEENVHNELSQSVVSSVHFYLSSFEAEMQRLMRLNKELIFDDEFQKIRTISDAMDDYTRSQTILSVKNKLHLLKTSSSFVDDVKVYIPALARGIFANSFDNHIPDDELGVLQKSLSQYGTPFTFWNNRLLLSEVYPLPMYHLETSIALGVVLSKEQIQHSLAQISQVKDSGASFINLKQKWIVTDGKSNEPILSALKEFVSEPRFKDKASGQESVTVRGVKYLFTFEYSKLLDTYLTVYVPEDQVLGPLGKYRTLFWLLSLMSTVVIIAFSYWIFRLIHQPLRRLITSFRKVEKGDLQVEIHHHHQDEFYYLYEQFNAMVRQLNLLIQEVYEERIRSQQSELKQLQSQINPHFLYNSFFILQGLVRMNDNLSAEKMMQHLGDYFQFITRTGTEMVTLEQEVSHAQSYMEIQSMRFFRQIEVDWGSVPELYKTMQVPRLFLQPIIENAYVHGLEDKAEGGRLIVQFAENNDYLQIVVEDNGDNLHDDTLASLHNQLRSKQPVKESTAIFNVHRRLQLKYGEKYGLSVSRGILGGMRIELKLAYPKEDHDV</sequence>
<comment type="caution">
    <text evidence="8">The sequence shown here is derived from an EMBL/GenBank/DDBJ whole genome shotgun (WGS) entry which is preliminary data.</text>
</comment>
<dbReference type="SUPFAM" id="SSF158472">
    <property type="entry name" value="HAMP domain-like"/>
    <property type="match status" value="1"/>
</dbReference>
<dbReference type="Proteomes" id="UP000658690">
    <property type="component" value="Unassembled WGS sequence"/>
</dbReference>
<dbReference type="PANTHER" id="PTHR34220:SF7">
    <property type="entry name" value="SENSOR HISTIDINE KINASE YPDA"/>
    <property type="match status" value="1"/>
</dbReference>
<dbReference type="SUPFAM" id="SSF55874">
    <property type="entry name" value="ATPase domain of HSP90 chaperone/DNA topoisomerase II/histidine kinase"/>
    <property type="match status" value="1"/>
</dbReference>
<dbReference type="PROSITE" id="PS50885">
    <property type="entry name" value="HAMP"/>
    <property type="match status" value="1"/>
</dbReference>
<dbReference type="PANTHER" id="PTHR34220">
    <property type="entry name" value="SENSOR HISTIDINE KINASE YPDA"/>
    <property type="match status" value="1"/>
</dbReference>
<dbReference type="CDD" id="cd06225">
    <property type="entry name" value="HAMP"/>
    <property type="match status" value="1"/>
</dbReference>
<proteinExistence type="predicted"/>
<evidence type="ECO:0000256" key="2">
    <source>
        <dbReference type="ARBA" id="ARBA00022475"/>
    </source>
</evidence>
<keyword evidence="2" id="KW-1003">Cell membrane</keyword>
<dbReference type="InterPro" id="IPR050640">
    <property type="entry name" value="Bact_2-comp_sensor_kinase"/>
</dbReference>
<reference evidence="8 9" key="1">
    <citation type="submission" date="2019-10" db="EMBL/GenBank/DDBJ databases">
        <title>Description of Paenibacillus choica sp. nov.</title>
        <authorList>
            <person name="Carlier A."/>
            <person name="Qi S."/>
        </authorList>
    </citation>
    <scope>NUCLEOTIDE SEQUENCE [LARGE SCALE GENOMIC DNA]</scope>
    <source>
        <strain evidence="8 9">LMG 31460</strain>
    </source>
</reference>
<evidence type="ECO:0000259" key="7">
    <source>
        <dbReference type="PROSITE" id="PS50885"/>
    </source>
</evidence>
<keyword evidence="9" id="KW-1185">Reference proteome</keyword>
<keyword evidence="3" id="KW-0597">Phosphoprotein</keyword>
<evidence type="ECO:0000256" key="5">
    <source>
        <dbReference type="ARBA" id="ARBA00023136"/>
    </source>
</evidence>
<feature type="transmembrane region" description="Helical" evidence="6">
    <location>
        <begin position="12"/>
        <end position="34"/>
    </location>
</feature>
<evidence type="ECO:0000313" key="9">
    <source>
        <dbReference type="Proteomes" id="UP000658690"/>
    </source>
</evidence>
<keyword evidence="4" id="KW-0808">Transferase</keyword>
<protein>
    <submittedName>
        <fullName evidence="8">HAMP domain-containing protein</fullName>
    </submittedName>
</protein>
<dbReference type="InterPro" id="IPR036890">
    <property type="entry name" value="HATPase_C_sf"/>
</dbReference>
<feature type="domain" description="HAMP" evidence="7">
    <location>
        <begin position="313"/>
        <end position="365"/>
    </location>
</feature>
<feature type="transmembrane region" description="Helical" evidence="6">
    <location>
        <begin position="292"/>
        <end position="312"/>
    </location>
</feature>
<evidence type="ECO:0000256" key="1">
    <source>
        <dbReference type="ARBA" id="ARBA00004651"/>
    </source>
</evidence>
<gene>
    <name evidence="8" type="ORF">GC102_36785</name>
</gene>